<protein>
    <submittedName>
        <fullName evidence="11">Methyl-accepting chemotaxis protein</fullName>
    </submittedName>
</protein>
<keyword evidence="8" id="KW-0812">Transmembrane</keyword>
<dbReference type="PRINTS" id="PR00260">
    <property type="entry name" value="CHEMTRNSDUCR"/>
</dbReference>
<dbReference type="SMART" id="SM00283">
    <property type="entry name" value="MA"/>
    <property type="match status" value="1"/>
</dbReference>
<sequence length="562" mass="62319">MKWQQDREKGITMTIRNKLWLHSFLSLLASIILMGFIIVNMLSIQATNKDMVPVLLTVERLESSMKSAKQSLNNAAYNMTEGNKQEVLTQIEATEKLISKLEKSLKQKEFRALLAKAKQKFAEVHTESLTALDRRDASEARRQAMRIEGAINDIYTLQLYTNDYYNELQHNLQGQIRFIIWTAIIGSIALIVLSGVISLRLTRSITNPLKRLANNAVEIAGGNLLVERIDYKQNDELGALNVAFDTMVEELKRLLRSVEVVSQQVEIFAKEIEADDQMLMEINRQVAVSTNELSAGAQSISEDLQQAVQLIEQMDDTFMKTAERTEQTARYSEAAVEAIQHGQQAMEKQLHAIRESNAAMLSIEEATNKFMSYAANIEQMAKAVSDIAKQTNLLALNAAIEAARAGEAGKGFAVVADEVRKLAEQSAQATKQIFETVSLIKHGISSVSAAVAQGVTIAEQQSQSIETTTKAFAEIEDKVAGISADIQALVVNMATSKQLEEKVLQNVESISAVVEQSAAGSEEIAASMSEQLTAFEKMVEKVTKLRQLTDELHEVMAKFRME</sequence>
<evidence type="ECO:0000259" key="9">
    <source>
        <dbReference type="PROSITE" id="PS50111"/>
    </source>
</evidence>
<evidence type="ECO:0000256" key="4">
    <source>
        <dbReference type="ARBA" id="ARBA00023224"/>
    </source>
</evidence>
<evidence type="ECO:0000256" key="8">
    <source>
        <dbReference type="SAM" id="Phobius"/>
    </source>
</evidence>
<evidence type="ECO:0000259" key="10">
    <source>
        <dbReference type="PROSITE" id="PS50885"/>
    </source>
</evidence>
<evidence type="ECO:0000313" key="12">
    <source>
        <dbReference type="Proteomes" id="UP000532769"/>
    </source>
</evidence>
<feature type="coiled-coil region" evidence="7">
    <location>
        <begin position="58"/>
        <end position="111"/>
    </location>
</feature>
<keyword evidence="12" id="KW-1185">Reference proteome</keyword>
<dbReference type="AlphaFoldDB" id="A0A846MKM1"/>
<proteinExistence type="inferred from homology"/>
<dbReference type="InterPro" id="IPR003660">
    <property type="entry name" value="HAMP_dom"/>
</dbReference>
<dbReference type="Gene3D" id="6.10.340.10">
    <property type="match status" value="1"/>
</dbReference>
<dbReference type="GO" id="GO:0005886">
    <property type="term" value="C:plasma membrane"/>
    <property type="evidence" value="ECO:0007669"/>
    <property type="project" value="UniProtKB-SubCell"/>
</dbReference>
<evidence type="ECO:0000256" key="6">
    <source>
        <dbReference type="PROSITE-ProRule" id="PRU00284"/>
    </source>
</evidence>
<evidence type="ECO:0000256" key="2">
    <source>
        <dbReference type="ARBA" id="ARBA00022475"/>
    </source>
</evidence>
<organism evidence="11 12">
    <name type="scientific">Saccharococcus thermophilus</name>
    <dbReference type="NCBI Taxonomy" id="29396"/>
    <lineage>
        <taxon>Bacteria</taxon>
        <taxon>Bacillati</taxon>
        <taxon>Bacillota</taxon>
        <taxon>Bacilli</taxon>
        <taxon>Bacillales</taxon>
        <taxon>Anoxybacillaceae</taxon>
        <taxon>Saccharococcus</taxon>
    </lineage>
</organism>
<dbReference type="RefSeq" id="WP_380741365.1">
    <property type="nucleotide sequence ID" value="NZ_JBHUJI010000001.1"/>
</dbReference>
<comment type="caution">
    <text evidence="11">The sequence shown here is derived from an EMBL/GenBank/DDBJ whole genome shotgun (WGS) entry which is preliminary data.</text>
</comment>
<comment type="subcellular location">
    <subcellularLocation>
        <location evidence="1">Cell membrane</location>
    </subcellularLocation>
</comment>
<feature type="transmembrane region" description="Helical" evidence="8">
    <location>
        <begin position="20"/>
        <end position="42"/>
    </location>
</feature>
<dbReference type="Gene3D" id="1.10.287.950">
    <property type="entry name" value="Methyl-accepting chemotaxis protein"/>
    <property type="match status" value="1"/>
</dbReference>
<keyword evidence="2" id="KW-1003">Cell membrane</keyword>
<dbReference type="CDD" id="cd06225">
    <property type="entry name" value="HAMP"/>
    <property type="match status" value="1"/>
</dbReference>
<feature type="domain" description="Methyl-accepting transducer" evidence="9">
    <location>
        <begin position="275"/>
        <end position="532"/>
    </location>
</feature>
<dbReference type="SUPFAM" id="SSF58104">
    <property type="entry name" value="Methyl-accepting chemotaxis protein (MCP) signaling domain"/>
    <property type="match status" value="1"/>
</dbReference>
<comment type="similarity">
    <text evidence="5">Belongs to the methyl-accepting chemotaxis (MCP) protein family.</text>
</comment>
<dbReference type="PANTHER" id="PTHR32089:SF112">
    <property type="entry name" value="LYSOZYME-LIKE PROTEIN-RELATED"/>
    <property type="match status" value="1"/>
</dbReference>
<dbReference type="Pfam" id="PF00672">
    <property type="entry name" value="HAMP"/>
    <property type="match status" value="1"/>
</dbReference>
<evidence type="ECO:0000256" key="7">
    <source>
        <dbReference type="SAM" id="Coils"/>
    </source>
</evidence>
<evidence type="ECO:0000256" key="3">
    <source>
        <dbReference type="ARBA" id="ARBA00023136"/>
    </source>
</evidence>
<dbReference type="PANTHER" id="PTHR32089">
    <property type="entry name" value="METHYL-ACCEPTING CHEMOTAXIS PROTEIN MCPB"/>
    <property type="match status" value="1"/>
</dbReference>
<evidence type="ECO:0000256" key="5">
    <source>
        <dbReference type="ARBA" id="ARBA00029447"/>
    </source>
</evidence>
<keyword evidence="8" id="KW-1133">Transmembrane helix</keyword>
<gene>
    <name evidence="11" type="ORF">BDD39_002702</name>
</gene>
<dbReference type="EMBL" id="JAASRS010000001">
    <property type="protein sequence ID" value="NIK16192.1"/>
    <property type="molecule type" value="Genomic_DNA"/>
</dbReference>
<name>A0A846MKM1_9BACL</name>
<evidence type="ECO:0000313" key="11">
    <source>
        <dbReference type="EMBL" id="NIK16192.1"/>
    </source>
</evidence>
<dbReference type="PROSITE" id="PS50885">
    <property type="entry name" value="HAMP"/>
    <property type="match status" value="1"/>
</dbReference>
<dbReference type="GO" id="GO:0004888">
    <property type="term" value="F:transmembrane signaling receptor activity"/>
    <property type="evidence" value="ECO:0007669"/>
    <property type="project" value="InterPro"/>
</dbReference>
<keyword evidence="7" id="KW-0175">Coiled coil</keyword>
<dbReference type="SMART" id="SM00304">
    <property type="entry name" value="HAMP"/>
    <property type="match status" value="1"/>
</dbReference>
<dbReference type="GO" id="GO:0007165">
    <property type="term" value="P:signal transduction"/>
    <property type="evidence" value="ECO:0007669"/>
    <property type="project" value="UniProtKB-KW"/>
</dbReference>
<dbReference type="PROSITE" id="PS50111">
    <property type="entry name" value="CHEMOTAXIS_TRANSDUC_2"/>
    <property type="match status" value="1"/>
</dbReference>
<dbReference type="GO" id="GO:0006935">
    <property type="term" value="P:chemotaxis"/>
    <property type="evidence" value="ECO:0007669"/>
    <property type="project" value="InterPro"/>
</dbReference>
<reference evidence="11 12" key="1">
    <citation type="submission" date="2020-03" db="EMBL/GenBank/DDBJ databases">
        <title>Genomic Encyclopedia of Archaeal and Bacterial Type Strains, Phase II (KMG-II): from individual species to whole genera.</title>
        <authorList>
            <person name="Goeker M."/>
        </authorList>
    </citation>
    <scope>NUCLEOTIDE SEQUENCE [LARGE SCALE GENOMIC DNA]</scope>
    <source>
        <strain evidence="11 12">DSM 4749</strain>
    </source>
</reference>
<dbReference type="Pfam" id="PF00015">
    <property type="entry name" value="MCPsignal"/>
    <property type="match status" value="1"/>
</dbReference>
<keyword evidence="3 8" id="KW-0472">Membrane</keyword>
<dbReference type="InterPro" id="IPR004090">
    <property type="entry name" value="Chemotax_Me-accpt_rcpt"/>
</dbReference>
<evidence type="ECO:0000256" key="1">
    <source>
        <dbReference type="ARBA" id="ARBA00004236"/>
    </source>
</evidence>
<dbReference type="Proteomes" id="UP000532769">
    <property type="component" value="Unassembled WGS sequence"/>
</dbReference>
<feature type="domain" description="HAMP" evidence="10">
    <location>
        <begin position="203"/>
        <end position="256"/>
    </location>
</feature>
<accession>A0A846MKM1</accession>
<feature type="transmembrane region" description="Helical" evidence="8">
    <location>
        <begin position="178"/>
        <end position="201"/>
    </location>
</feature>
<keyword evidence="4 6" id="KW-0807">Transducer</keyword>
<dbReference type="InterPro" id="IPR004089">
    <property type="entry name" value="MCPsignal_dom"/>
</dbReference>